<accession>A0AAD7BAE2</accession>
<dbReference type="Gene3D" id="3.80.10.10">
    <property type="entry name" value="Ribonuclease Inhibitor"/>
    <property type="match status" value="1"/>
</dbReference>
<dbReference type="AlphaFoldDB" id="A0AAD7BAE2"/>
<name>A0AAD7BAE2_9AGAR</name>
<sequence length="531" mass="60123">MHAALDVPEVVELICTEIAADRPKRLHAGLPILDYPSRCEDLARLACTCTSFIEPALDALWSHQDTLIHLLRTIPEDVWDIIGMKEEAYDSDESDSCDSSEDEESLEIIFKRATTADDWTRFLFYSQRVKSFEDTSFYRKTSNVYDVLAATFPGGFIFPRLESLNWYPNAQTLRRTSRLFLSPGITRIELRASCFADERLPKLMTNLRALKHIHISGPGSVAAVSRFICGQSDLETLVVDELNLTAFAHIARLPCLRVCWLWSQKFSHLPTAPNNSPLFPGLHNFECASLTSAPKLLEWTGSSLLEFRLSAKSWDAVPVKGDFRELYSAIASHCRPDKLREICIGKPCCARVPPQHLAHYLVSVEELRPLFVFQNLVCVTLSHSPCVDLDDAAAVEMARSWPHIQELHFRSDTKHRITPRITLEGIAAFAEHCPELEDLTILFDATDVPKLKVKTSKWKRKTNRVAQYSLERLDVGYSPVSPKPQRVAEFLCAIFPCLTSIHTPYLNEKEATQDAQLVASRKGWRRVQDAL</sequence>
<comment type="caution">
    <text evidence="1">The sequence shown here is derived from an EMBL/GenBank/DDBJ whole genome shotgun (WGS) entry which is preliminary data.</text>
</comment>
<evidence type="ECO:0000313" key="2">
    <source>
        <dbReference type="Proteomes" id="UP001221142"/>
    </source>
</evidence>
<evidence type="ECO:0000313" key="1">
    <source>
        <dbReference type="EMBL" id="KAJ7614984.1"/>
    </source>
</evidence>
<dbReference type="SUPFAM" id="SSF52058">
    <property type="entry name" value="L domain-like"/>
    <property type="match status" value="1"/>
</dbReference>
<organism evidence="1 2">
    <name type="scientific">Roridomyces roridus</name>
    <dbReference type="NCBI Taxonomy" id="1738132"/>
    <lineage>
        <taxon>Eukaryota</taxon>
        <taxon>Fungi</taxon>
        <taxon>Dikarya</taxon>
        <taxon>Basidiomycota</taxon>
        <taxon>Agaricomycotina</taxon>
        <taxon>Agaricomycetes</taxon>
        <taxon>Agaricomycetidae</taxon>
        <taxon>Agaricales</taxon>
        <taxon>Marasmiineae</taxon>
        <taxon>Mycenaceae</taxon>
        <taxon>Roridomyces</taxon>
    </lineage>
</organism>
<dbReference type="InterPro" id="IPR032675">
    <property type="entry name" value="LRR_dom_sf"/>
</dbReference>
<reference evidence="1" key="1">
    <citation type="submission" date="2023-03" db="EMBL/GenBank/DDBJ databases">
        <title>Massive genome expansion in bonnet fungi (Mycena s.s.) driven by repeated elements and novel gene families across ecological guilds.</title>
        <authorList>
            <consortium name="Lawrence Berkeley National Laboratory"/>
            <person name="Harder C.B."/>
            <person name="Miyauchi S."/>
            <person name="Viragh M."/>
            <person name="Kuo A."/>
            <person name="Thoen E."/>
            <person name="Andreopoulos B."/>
            <person name="Lu D."/>
            <person name="Skrede I."/>
            <person name="Drula E."/>
            <person name="Henrissat B."/>
            <person name="Morin E."/>
            <person name="Kohler A."/>
            <person name="Barry K."/>
            <person name="LaButti K."/>
            <person name="Morin E."/>
            <person name="Salamov A."/>
            <person name="Lipzen A."/>
            <person name="Mereny Z."/>
            <person name="Hegedus B."/>
            <person name="Baldrian P."/>
            <person name="Stursova M."/>
            <person name="Weitz H."/>
            <person name="Taylor A."/>
            <person name="Grigoriev I.V."/>
            <person name="Nagy L.G."/>
            <person name="Martin F."/>
            <person name="Kauserud H."/>
        </authorList>
    </citation>
    <scope>NUCLEOTIDE SEQUENCE</scope>
    <source>
        <strain evidence="1">9284</strain>
    </source>
</reference>
<evidence type="ECO:0008006" key="3">
    <source>
        <dbReference type="Google" id="ProtNLM"/>
    </source>
</evidence>
<protein>
    <recommendedName>
        <fullName evidence="3">F-box domain-containing protein</fullName>
    </recommendedName>
</protein>
<gene>
    <name evidence="1" type="ORF">FB45DRAFT_1008570</name>
</gene>
<keyword evidence="2" id="KW-1185">Reference proteome</keyword>
<dbReference type="Proteomes" id="UP001221142">
    <property type="component" value="Unassembled WGS sequence"/>
</dbReference>
<proteinExistence type="predicted"/>
<dbReference type="EMBL" id="JARKIF010000025">
    <property type="protein sequence ID" value="KAJ7614984.1"/>
    <property type="molecule type" value="Genomic_DNA"/>
</dbReference>